<feature type="region of interest" description="Disordered" evidence="1">
    <location>
        <begin position="60"/>
        <end position="234"/>
    </location>
</feature>
<proteinExistence type="predicted"/>
<feature type="region of interest" description="Disordered" evidence="1">
    <location>
        <begin position="1"/>
        <end position="31"/>
    </location>
</feature>
<feature type="compositionally biased region" description="Polar residues" evidence="1">
    <location>
        <begin position="96"/>
        <end position="108"/>
    </location>
</feature>
<dbReference type="Proteomes" id="UP000054558">
    <property type="component" value="Unassembled WGS sequence"/>
</dbReference>
<protein>
    <submittedName>
        <fullName evidence="2">Uncharacterized protein</fullName>
    </submittedName>
</protein>
<evidence type="ECO:0000256" key="1">
    <source>
        <dbReference type="SAM" id="MobiDB-lite"/>
    </source>
</evidence>
<accession>A0A0U9HKA9</accession>
<gene>
    <name evidence="2" type="ORF">KFL_002640150</name>
</gene>
<sequence>MATQRRHSLSASEGVKARRHEASSVLAEENAELERKLRQLREAMQKEMHKRDEVRRALTTGGIWGSARPGPLQQITRDVSGPLPASAGPKKAGSWSAYTASGFKTSSMPDYRIGVGPRRPPAKLPPLSPKRASESGAGETERPGAPRRTFDPAAQYSEARDRPGSTSARNGEPGGSLLDGDFDEERNQASFLEAVRAWRNGGEESAGCRGKREEEGEAANMSARRPQSARPASPAVCMEVQTEQPAARPATARPRTARPRTYFEKLAERQAGHLASQAVRRSQQPERVEAVTPTKDL</sequence>
<dbReference type="AlphaFoldDB" id="A0A0U9HKA9"/>
<organism evidence="2 3">
    <name type="scientific">Klebsormidium nitens</name>
    <name type="common">Green alga</name>
    <name type="synonym">Ulothrix nitens</name>
    <dbReference type="NCBI Taxonomy" id="105231"/>
    <lineage>
        <taxon>Eukaryota</taxon>
        <taxon>Viridiplantae</taxon>
        <taxon>Streptophyta</taxon>
        <taxon>Klebsormidiophyceae</taxon>
        <taxon>Klebsormidiales</taxon>
        <taxon>Klebsormidiaceae</taxon>
        <taxon>Klebsormidium</taxon>
    </lineage>
</organism>
<feature type="region of interest" description="Disordered" evidence="1">
    <location>
        <begin position="272"/>
        <end position="297"/>
    </location>
</feature>
<evidence type="ECO:0000313" key="2">
    <source>
        <dbReference type="EMBL" id="GAQ85994.1"/>
    </source>
</evidence>
<name>A0A0U9HKA9_KLENI</name>
<feature type="compositionally biased region" description="Basic and acidic residues" evidence="1">
    <location>
        <begin position="283"/>
        <end position="297"/>
    </location>
</feature>
<dbReference type="OMA" id="SIWRNGA"/>
<feature type="compositionally biased region" description="Basic and acidic residues" evidence="1">
    <location>
        <begin position="139"/>
        <end position="150"/>
    </location>
</feature>
<reference evidence="2 3" key="1">
    <citation type="journal article" date="2014" name="Nat. Commun.">
        <title>Klebsormidium flaccidum genome reveals primary factors for plant terrestrial adaptation.</title>
        <authorList>
            <person name="Hori K."/>
            <person name="Maruyama F."/>
            <person name="Fujisawa T."/>
            <person name="Togashi T."/>
            <person name="Yamamoto N."/>
            <person name="Seo M."/>
            <person name="Sato S."/>
            <person name="Yamada T."/>
            <person name="Mori H."/>
            <person name="Tajima N."/>
            <person name="Moriyama T."/>
            <person name="Ikeuchi M."/>
            <person name="Watanabe M."/>
            <person name="Wada H."/>
            <person name="Kobayashi K."/>
            <person name="Saito M."/>
            <person name="Masuda T."/>
            <person name="Sasaki-Sekimoto Y."/>
            <person name="Mashiguchi K."/>
            <person name="Awai K."/>
            <person name="Shimojima M."/>
            <person name="Masuda S."/>
            <person name="Iwai M."/>
            <person name="Nobusawa T."/>
            <person name="Narise T."/>
            <person name="Kondo S."/>
            <person name="Saito H."/>
            <person name="Sato R."/>
            <person name="Murakawa M."/>
            <person name="Ihara Y."/>
            <person name="Oshima-Yamada Y."/>
            <person name="Ohtaka K."/>
            <person name="Satoh M."/>
            <person name="Sonobe K."/>
            <person name="Ishii M."/>
            <person name="Ohtani R."/>
            <person name="Kanamori-Sato M."/>
            <person name="Honoki R."/>
            <person name="Miyazaki D."/>
            <person name="Mochizuki H."/>
            <person name="Umetsu J."/>
            <person name="Higashi K."/>
            <person name="Shibata D."/>
            <person name="Kamiya Y."/>
            <person name="Sato N."/>
            <person name="Nakamura Y."/>
            <person name="Tabata S."/>
            <person name="Ida S."/>
            <person name="Kurokawa K."/>
            <person name="Ohta H."/>
        </authorList>
    </citation>
    <scope>NUCLEOTIDE SEQUENCE [LARGE SCALE GENOMIC DNA]</scope>
    <source>
        <strain evidence="2 3">NIES-2285</strain>
    </source>
</reference>
<evidence type="ECO:0000313" key="3">
    <source>
        <dbReference type="Proteomes" id="UP000054558"/>
    </source>
</evidence>
<dbReference type="EMBL" id="DF237213">
    <property type="protein sequence ID" value="GAQ85994.1"/>
    <property type="molecule type" value="Genomic_DNA"/>
</dbReference>
<keyword evidence="3" id="KW-1185">Reference proteome</keyword>
<feature type="compositionally biased region" description="Pro residues" evidence="1">
    <location>
        <begin position="118"/>
        <end position="128"/>
    </location>
</feature>